<keyword evidence="1" id="KW-0472">Membrane</keyword>
<name>A0A0F9AMZ7_9ZZZZ</name>
<comment type="caution">
    <text evidence="2">The sequence shown here is derived from an EMBL/GenBank/DDBJ whole genome shotgun (WGS) entry which is preliminary data.</text>
</comment>
<dbReference type="EMBL" id="LAZR01056719">
    <property type="protein sequence ID" value="KKK73591.1"/>
    <property type="molecule type" value="Genomic_DNA"/>
</dbReference>
<gene>
    <name evidence="2" type="ORF">LCGC14_2892290</name>
</gene>
<feature type="transmembrane region" description="Helical" evidence="1">
    <location>
        <begin position="6"/>
        <end position="23"/>
    </location>
</feature>
<feature type="transmembrane region" description="Helical" evidence="1">
    <location>
        <begin position="113"/>
        <end position="138"/>
    </location>
</feature>
<feature type="transmembrane region" description="Helical" evidence="1">
    <location>
        <begin position="58"/>
        <end position="76"/>
    </location>
</feature>
<keyword evidence="1" id="KW-0812">Transmembrane</keyword>
<feature type="transmembrane region" description="Helical" evidence="1">
    <location>
        <begin position="202"/>
        <end position="220"/>
    </location>
</feature>
<evidence type="ECO:0000256" key="1">
    <source>
        <dbReference type="SAM" id="Phobius"/>
    </source>
</evidence>
<protein>
    <submittedName>
        <fullName evidence="2">Uncharacterized protein</fullName>
    </submittedName>
</protein>
<reference evidence="2" key="1">
    <citation type="journal article" date="2015" name="Nature">
        <title>Complex archaea that bridge the gap between prokaryotes and eukaryotes.</title>
        <authorList>
            <person name="Spang A."/>
            <person name="Saw J.H."/>
            <person name="Jorgensen S.L."/>
            <person name="Zaremba-Niedzwiedzka K."/>
            <person name="Martijn J."/>
            <person name="Lind A.E."/>
            <person name="van Eijk R."/>
            <person name="Schleper C."/>
            <person name="Guy L."/>
            <person name="Ettema T.J."/>
        </authorList>
    </citation>
    <scope>NUCLEOTIDE SEQUENCE</scope>
</reference>
<feature type="non-terminal residue" evidence="2">
    <location>
        <position position="233"/>
    </location>
</feature>
<keyword evidence="1" id="KW-1133">Transmembrane helix</keyword>
<feature type="transmembrane region" description="Helical" evidence="1">
    <location>
        <begin position="82"/>
        <end position="101"/>
    </location>
</feature>
<organism evidence="2">
    <name type="scientific">marine sediment metagenome</name>
    <dbReference type="NCBI Taxonomy" id="412755"/>
    <lineage>
        <taxon>unclassified sequences</taxon>
        <taxon>metagenomes</taxon>
        <taxon>ecological metagenomes</taxon>
    </lineage>
</organism>
<evidence type="ECO:0000313" key="2">
    <source>
        <dbReference type="EMBL" id="KKK73591.1"/>
    </source>
</evidence>
<proteinExistence type="predicted"/>
<accession>A0A0F9AMZ7</accession>
<feature type="transmembrane region" description="Helical" evidence="1">
    <location>
        <begin position="144"/>
        <end position="165"/>
    </location>
</feature>
<sequence>MKSNLILIIIFSAILLITILTIVKNPNCPFHVDYIQYVKSINTVYDSKIIDDNVNGKYFYVYIMSILLVPFKLLSYNLYDGMVIITTIFLIVVTWLFYQYTKSLLKTILMTTSLTFLTLIGHAETAIIAAVPLLLFFIFRDKPWSGVFIAIAALIRLDAAVFYLFARNPWTIIPIAFTGLQWLQGKFFLHSDLGINPFPLDAFLVFFISFGFYTPILLYFGRFKKHKYDWFIL</sequence>
<dbReference type="AlphaFoldDB" id="A0A0F9AMZ7"/>